<dbReference type="EMBL" id="LTAN01000010">
    <property type="protein sequence ID" value="OBR02902.1"/>
    <property type="molecule type" value="Genomic_DNA"/>
</dbReference>
<comment type="caution">
    <text evidence="1">The sequence shown here is derived from an EMBL/GenBank/DDBJ whole genome shotgun (WGS) entry which is preliminary data.</text>
</comment>
<reference evidence="2" key="1">
    <citation type="journal article" date="2017" name="BMC Genomics">
        <title>Gapless genome assembly of Colletotrichum higginsianum reveals chromosome structure and association of transposable elements with secondary metabolite gene clusters.</title>
        <authorList>
            <person name="Dallery J.-F."/>
            <person name="Lapalu N."/>
            <person name="Zampounis A."/>
            <person name="Pigne S."/>
            <person name="Luyten I."/>
            <person name="Amselem J."/>
            <person name="Wittenberg A.H.J."/>
            <person name="Zhou S."/>
            <person name="de Queiroz M.V."/>
            <person name="Robin G.P."/>
            <person name="Auger A."/>
            <person name="Hainaut M."/>
            <person name="Henrissat B."/>
            <person name="Kim K.-T."/>
            <person name="Lee Y.-H."/>
            <person name="Lespinet O."/>
            <person name="Schwartz D.C."/>
            <person name="Thon M.R."/>
            <person name="O'Connell R.J."/>
        </authorList>
    </citation>
    <scope>NUCLEOTIDE SEQUENCE [LARGE SCALE GENOMIC DNA]</scope>
    <source>
        <strain evidence="2">IMI 349063</strain>
    </source>
</reference>
<dbReference type="KEGG" id="chig:CH63R_14128"/>
<dbReference type="AlphaFoldDB" id="A0A1B7XT06"/>
<organism evidence="1 2">
    <name type="scientific">Colletotrichum higginsianum (strain IMI 349063)</name>
    <name type="common">Crucifer anthracnose fungus</name>
    <dbReference type="NCBI Taxonomy" id="759273"/>
    <lineage>
        <taxon>Eukaryota</taxon>
        <taxon>Fungi</taxon>
        <taxon>Dikarya</taxon>
        <taxon>Ascomycota</taxon>
        <taxon>Pezizomycotina</taxon>
        <taxon>Sordariomycetes</taxon>
        <taxon>Hypocreomycetidae</taxon>
        <taxon>Glomerellales</taxon>
        <taxon>Glomerellaceae</taxon>
        <taxon>Colletotrichum</taxon>
        <taxon>Colletotrichum destructivum species complex</taxon>
    </lineage>
</organism>
<name>A0A1B7XT06_COLHI</name>
<evidence type="ECO:0000313" key="1">
    <source>
        <dbReference type="EMBL" id="OBR02902.1"/>
    </source>
</evidence>
<gene>
    <name evidence="1" type="ORF">CH63R_14128</name>
</gene>
<dbReference type="GeneID" id="28873209"/>
<dbReference type="RefSeq" id="XP_018151420.1">
    <property type="nucleotide sequence ID" value="XM_018309102.1"/>
</dbReference>
<protein>
    <submittedName>
        <fullName evidence="1">Uncharacterized protein</fullName>
    </submittedName>
</protein>
<evidence type="ECO:0000313" key="2">
    <source>
        <dbReference type="Proteomes" id="UP000092177"/>
    </source>
</evidence>
<dbReference type="VEuPathDB" id="FungiDB:CH63R_14128"/>
<proteinExistence type="predicted"/>
<sequence length="105" mass="11335">MNPDSGIDYLSRQHANMGKSSAFVSPCTMAQRQAILASLLTPAATHFCFRADQQEALRLFSLSSVLVRRVAKFALFCAPLAPPSPPLVSLSSVVTHSAHGHLHIH</sequence>
<keyword evidence="2" id="KW-1185">Reference proteome</keyword>
<accession>A0A1B7XT06</accession>
<dbReference type="Proteomes" id="UP000092177">
    <property type="component" value="Chromosome 10"/>
</dbReference>